<evidence type="ECO:0000256" key="1">
    <source>
        <dbReference type="SAM" id="Phobius"/>
    </source>
</evidence>
<name>A0A1H4H9R6_9SPHI</name>
<dbReference type="STRING" id="425514.SAMN05443550_114121"/>
<evidence type="ECO:0000313" key="2">
    <source>
        <dbReference type="EMBL" id="SEB18539.1"/>
    </source>
</evidence>
<accession>A0A1H4H9R6</accession>
<keyword evidence="1" id="KW-0812">Transmembrane</keyword>
<reference evidence="2 3" key="1">
    <citation type="submission" date="2016-10" db="EMBL/GenBank/DDBJ databases">
        <authorList>
            <person name="de Groot N.N."/>
        </authorList>
    </citation>
    <scope>NUCLEOTIDE SEQUENCE [LARGE SCALE GENOMIC DNA]</scope>
    <source>
        <strain evidence="2 3">DSM 19033</strain>
    </source>
</reference>
<protein>
    <recommendedName>
        <fullName evidence="4">CHASE2 domain-containing protein</fullName>
    </recommendedName>
</protein>
<evidence type="ECO:0008006" key="4">
    <source>
        <dbReference type="Google" id="ProtNLM"/>
    </source>
</evidence>
<feature type="transmembrane region" description="Helical" evidence="1">
    <location>
        <begin position="414"/>
        <end position="441"/>
    </location>
</feature>
<organism evidence="2 3">
    <name type="scientific">Pedobacter hartonius</name>
    <dbReference type="NCBI Taxonomy" id="425514"/>
    <lineage>
        <taxon>Bacteria</taxon>
        <taxon>Pseudomonadati</taxon>
        <taxon>Bacteroidota</taxon>
        <taxon>Sphingobacteriia</taxon>
        <taxon>Sphingobacteriales</taxon>
        <taxon>Sphingobacteriaceae</taxon>
        <taxon>Pedobacter</taxon>
    </lineage>
</organism>
<sequence>MGSSDIKNRSFFKQDIYVVMKKYEVNFYFLGIYIFLDYFSSCCQPKKFVVLRALLSIVYKHLNFFEKLLTSISAALLLLIAMYCWMNMPMNFIGEETFAKASVKLANLFSPKENLPYDMNDVMFIDVSRSSAIVEDQYGTHVIANRARLDTLFRMLHRNMNPEQIIVCDLYFDISSERDWSLQSSMAGFPNLLSTVKTNWHGDITRNVLKAGTSATTGFQRIREPFLIFSNSLYKFHLTDEKNIKTLPLLMYERVNTTSAFCWGDALKIGNDWYFNTIPITEELGRTVPKAVYEDQVIPIQKVISSAKKNLNGMMDQLHYKKFIVIGNFEQDAHQTTFGGKPGPMIIFDIYLFLQQKENMISTGWLLLTISFLTLLFFRKFYHPDLFKTYIQPLNDRIKFYGLQLPSEFDWLFFYLYILFSAVFFHIYLETVAAILFLSIFTWTRLYLKSRYLIMQNFIQSGRILSARILFSFLFRKPGLKN</sequence>
<dbReference type="Proteomes" id="UP000198850">
    <property type="component" value="Unassembled WGS sequence"/>
</dbReference>
<feature type="transmembrane region" description="Helical" evidence="1">
    <location>
        <begin position="360"/>
        <end position="378"/>
    </location>
</feature>
<feature type="transmembrane region" description="Helical" evidence="1">
    <location>
        <begin position="68"/>
        <end position="86"/>
    </location>
</feature>
<proteinExistence type="predicted"/>
<keyword evidence="1" id="KW-0472">Membrane</keyword>
<keyword evidence="3" id="KW-1185">Reference proteome</keyword>
<keyword evidence="1" id="KW-1133">Transmembrane helix</keyword>
<gene>
    <name evidence="2" type="ORF">SAMN05443550_114121</name>
</gene>
<evidence type="ECO:0000313" key="3">
    <source>
        <dbReference type="Proteomes" id="UP000198850"/>
    </source>
</evidence>
<dbReference type="AlphaFoldDB" id="A0A1H4H9R6"/>
<dbReference type="EMBL" id="FNRA01000014">
    <property type="protein sequence ID" value="SEB18539.1"/>
    <property type="molecule type" value="Genomic_DNA"/>
</dbReference>